<feature type="transmembrane region" description="Helical" evidence="1">
    <location>
        <begin position="95"/>
        <end position="114"/>
    </location>
</feature>
<dbReference type="PIRSF" id="PIRSF028137">
    <property type="entry name" value="UCP028137"/>
    <property type="match status" value="1"/>
</dbReference>
<dbReference type="InterPro" id="IPR016870">
    <property type="entry name" value="UCP028137"/>
</dbReference>
<keyword evidence="3" id="KW-1185">Reference proteome</keyword>
<keyword evidence="1" id="KW-0812">Transmembrane</keyword>
<feature type="transmembrane region" description="Helical" evidence="1">
    <location>
        <begin position="156"/>
        <end position="179"/>
    </location>
</feature>
<sequence length="241" mass="26314">MQDSTPKEQAGKPQQGGFFSNLMFNIVIPVFILTKFSGESALGPAWSIVVALAFPIAYGLWEMRITGKVNGFSILGVVSVLLTGGISLLQLDPKYIAIKEAAIPGIIGLVVLISQKSHRSVVKMLIFNDKIIQIERVYSALKDHGNESEFEKKMTVVTYLVASSFFLSSFLNYVLAKVVLKSPPGTTEFSAELGQMTALSYPVIVVPSMIVLVGALWFLLSQLKKLTKLPLDDLMVDTGKK</sequence>
<gene>
    <name evidence="2" type="ORF">BCF53_10285</name>
</gene>
<organism evidence="2 3">
    <name type="scientific">Reinekea marinisedimentorum</name>
    <dbReference type="NCBI Taxonomy" id="230495"/>
    <lineage>
        <taxon>Bacteria</taxon>
        <taxon>Pseudomonadati</taxon>
        <taxon>Pseudomonadota</taxon>
        <taxon>Gammaproteobacteria</taxon>
        <taxon>Oceanospirillales</taxon>
        <taxon>Saccharospirillaceae</taxon>
        <taxon>Reinekea</taxon>
    </lineage>
</organism>
<keyword evidence="1" id="KW-0472">Membrane</keyword>
<evidence type="ECO:0000256" key="1">
    <source>
        <dbReference type="SAM" id="Phobius"/>
    </source>
</evidence>
<name>A0A4V6NY50_9GAMM</name>
<dbReference type="EMBL" id="SLZR01000002">
    <property type="protein sequence ID" value="TCS43062.1"/>
    <property type="molecule type" value="Genomic_DNA"/>
</dbReference>
<evidence type="ECO:0000313" key="3">
    <source>
        <dbReference type="Proteomes" id="UP000295793"/>
    </source>
</evidence>
<feature type="transmembrane region" description="Helical" evidence="1">
    <location>
        <begin position="16"/>
        <end position="34"/>
    </location>
</feature>
<keyword evidence="1" id="KW-1133">Transmembrane helix</keyword>
<accession>A0A4V6NY50</accession>
<comment type="caution">
    <text evidence="2">The sequence shown here is derived from an EMBL/GenBank/DDBJ whole genome shotgun (WGS) entry which is preliminary data.</text>
</comment>
<dbReference type="NCBIfam" id="NF041646">
    <property type="entry name" value="VC0807_fam"/>
    <property type="match status" value="1"/>
</dbReference>
<reference evidence="2 3" key="1">
    <citation type="submission" date="2019-03" db="EMBL/GenBank/DDBJ databases">
        <title>Genomic Encyclopedia of Archaeal and Bacterial Type Strains, Phase II (KMG-II): from individual species to whole genera.</title>
        <authorList>
            <person name="Goeker M."/>
        </authorList>
    </citation>
    <scope>NUCLEOTIDE SEQUENCE [LARGE SCALE GENOMIC DNA]</scope>
    <source>
        <strain evidence="2 3">DSM 15388</strain>
    </source>
</reference>
<evidence type="ECO:0008006" key="4">
    <source>
        <dbReference type="Google" id="ProtNLM"/>
    </source>
</evidence>
<dbReference type="RefSeq" id="WP_132699655.1">
    <property type="nucleotide sequence ID" value="NZ_SLZR01000002.1"/>
</dbReference>
<dbReference type="AlphaFoldDB" id="A0A4V6NY50"/>
<feature type="transmembrane region" description="Helical" evidence="1">
    <location>
        <begin position="40"/>
        <end position="60"/>
    </location>
</feature>
<feature type="transmembrane region" description="Helical" evidence="1">
    <location>
        <begin position="199"/>
        <end position="220"/>
    </location>
</feature>
<dbReference type="OrthoDB" id="188353at2"/>
<dbReference type="Proteomes" id="UP000295793">
    <property type="component" value="Unassembled WGS sequence"/>
</dbReference>
<feature type="transmembrane region" description="Helical" evidence="1">
    <location>
        <begin position="72"/>
        <end position="89"/>
    </location>
</feature>
<protein>
    <recommendedName>
        <fullName evidence="4">MFS transporter</fullName>
    </recommendedName>
</protein>
<proteinExistence type="predicted"/>
<evidence type="ECO:0000313" key="2">
    <source>
        <dbReference type="EMBL" id="TCS43062.1"/>
    </source>
</evidence>